<dbReference type="InterPro" id="IPR012912">
    <property type="entry name" value="Plasmid_pRiA4b_Orf3-like"/>
</dbReference>
<keyword evidence="3" id="KW-1185">Reference proteome</keyword>
<accession>A0A6N7IQU5</accession>
<evidence type="ECO:0000259" key="1">
    <source>
        <dbReference type="Pfam" id="PF07929"/>
    </source>
</evidence>
<gene>
    <name evidence="2" type="ORF">GFC01_08410</name>
</gene>
<dbReference type="EMBL" id="WHYR01000019">
    <property type="protein sequence ID" value="MQL52291.1"/>
    <property type="molecule type" value="Genomic_DNA"/>
</dbReference>
<name>A0A6N7IQU5_9FIRM</name>
<comment type="caution">
    <text evidence="2">The sequence shown here is derived from an EMBL/GenBank/DDBJ whole genome shotgun (WGS) entry which is preliminary data.</text>
</comment>
<dbReference type="OrthoDB" id="9814022at2"/>
<evidence type="ECO:0000313" key="3">
    <source>
        <dbReference type="Proteomes" id="UP000441717"/>
    </source>
</evidence>
<proteinExistence type="predicted"/>
<organism evidence="2 3">
    <name type="scientific">Desulfofundulus thermobenzoicus</name>
    <dbReference type="NCBI Taxonomy" id="29376"/>
    <lineage>
        <taxon>Bacteria</taxon>
        <taxon>Bacillati</taxon>
        <taxon>Bacillota</taxon>
        <taxon>Clostridia</taxon>
        <taxon>Eubacteriales</taxon>
        <taxon>Peptococcaceae</taxon>
        <taxon>Desulfofundulus</taxon>
    </lineage>
</organism>
<feature type="domain" description="Plasmid pRiA4b Orf3-like" evidence="1">
    <location>
        <begin position="35"/>
        <end position="137"/>
    </location>
</feature>
<dbReference type="Pfam" id="PF07929">
    <property type="entry name" value="PRiA4_ORF3"/>
    <property type="match status" value="1"/>
</dbReference>
<sequence length="220" mass="24959">MTKHLSICKKKYLLSSPEMVVPEEYFHIVVEGRYNPEYWLHLLVKSEATLNELDQFLRDIWLECCGHLSQFVIQGVRYVSEMDEDLFDFFGNDRDMNISLADVLGPGTRFHHEYDFGTTTELALRVLSIDRLDGEIKTAIKNDDEEGLDYEDIQILARNEPPLLNCEKCGAAATLVCINCFYDGGGCLCQKCAGEHECGEEMLLPVVNSPRVGMCAYTGR</sequence>
<dbReference type="Proteomes" id="UP000441717">
    <property type="component" value="Unassembled WGS sequence"/>
</dbReference>
<dbReference type="Gene3D" id="3.10.290.30">
    <property type="entry name" value="MM3350-like"/>
    <property type="match status" value="1"/>
</dbReference>
<dbReference type="AlphaFoldDB" id="A0A6N7IQU5"/>
<protein>
    <recommendedName>
        <fullName evidence="1">Plasmid pRiA4b Orf3-like domain-containing protein</fullName>
    </recommendedName>
</protein>
<reference evidence="2 3" key="1">
    <citation type="submission" date="2019-10" db="EMBL/GenBank/DDBJ databases">
        <title>Comparative genomics of sulfur disproportionating microorganisms.</title>
        <authorList>
            <person name="Ward L.M."/>
            <person name="Bertran E."/>
            <person name="Johnston D."/>
        </authorList>
    </citation>
    <scope>NUCLEOTIDE SEQUENCE [LARGE SCALE GENOMIC DNA]</scope>
    <source>
        <strain evidence="2 3">DSM 14055</strain>
    </source>
</reference>
<dbReference type="SUPFAM" id="SSF159941">
    <property type="entry name" value="MM3350-like"/>
    <property type="match status" value="1"/>
</dbReference>
<evidence type="ECO:0000313" key="2">
    <source>
        <dbReference type="EMBL" id="MQL52291.1"/>
    </source>
</evidence>
<dbReference type="InterPro" id="IPR024047">
    <property type="entry name" value="MM3350-like_sf"/>
</dbReference>